<dbReference type="PROSITE" id="PS50181">
    <property type="entry name" value="FBOX"/>
    <property type="match status" value="1"/>
</dbReference>
<dbReference type="RefSeq" id="XP_003833858.1">
    <property type="nucleotide sequence ID" value="XM_003833810.1"/>
</dbReference>
<dbReference type="InterPro" id="IPR036047">
    <property type="entry name" value="F-box-like_dom_sf"/>
</dbReference>
<evidence type="ECO:0000259" key="1">
    <source>
        <dbReference type="PROSITE" id="PS50181"/>
    </source>
</evidence>
<reference evidence="3" key="1">
    <citation type="journal article" date="2011" name="Nat. Commun.">
        <title>Effector diversification within compartments of the Leptosphaeria maculans genome affected by Repeat-Induced Point mutations.</title>
        <authorList>
            <person name="Rouxel T."/>
            <person name="Grandaubert J."/>
            <person name="Hane J.K."/>
            <person name="Hoede C."/>
            <person name="van de Wouw A.P."/>
            <person name="Couloux A."/>
            <person name="Dominguez V."/>
            <person name="Anthouard V."/>
            <person name="Bally P."/>
            <person name="Bourras S."/>
            <person name="Cozijnsen A.J."/>
            <person name="Ciuffetti L.M."/>
            <person name="Degrave A."/>
            <person name="Dilmaghani A."/>
            <person name="Duret L."/>
            <person name="Fudal I."/>
            <person name="Goodwin S.B."/>
            <person name="Gout L."/>
            <person name="Glaser N."/>
            <person name="Linglin J."/>
            <person name="Kema G.H.J."/>
            <person name="Lapalu N."/>
            <person name="Lawrence C.B."/>
            <person name="May K."/>
            <person name="Meyer M."/>
            <person name="Ollivier B."/>
            <person name="Poulain J."/>
            <person name="Schoch C.L."/>
            <person name="Simon A."/>
            <person name="Spatafora J.W."/>
            <person name="Stachowiak A."/>
            <person name="Turgeon B.G."/>
            <person name="Tyler B.M."/>
            <person name="Vincent D."/>
            <person name="Weissenbach J."/>
            <person name="Amselem J."/>
            <person name="Quesneville H."/>
            <person name="Oliver R.P."/>
            <person name="Wincker P."/>
            <person name="Balesdent M.-H."/>
            <person name="Howlett B.J."/>
        </authorList>
    </citation>
    <scope>NUCLEOTIDE SEQUENCE [LARGE SCALE GENOMIC DNA]</scope>
    <source>
        <strain evidence="3">JN3 / isolate v23.1.3 / race Av1-4-5-6-7-8</strain>
    </source>
</reference>
<accession>E4ZGS3</accession>
<dbReference type="SUPFAM" id="SSF81383">
    <property type="entry name" value="F-box domain"/>
    <property type="match status" value="1"/>
</dbReference>
<dbReference type="AlphaFoldDB" id="E4ZGS3"/>
<dbReference type="GeneID" id="13291848"/>
<dbReference type="Proteomes" id="UP000002668">
    <property type="component" value="Genome"/>
</dbReference>
<protein>
    <recommendedName>
        <fullName evidence="1">F-box domain-containing protein</fullName>
    </recommendedName>
</protein>
<organism evidence="2 3">
    <name type="scientific">Leptosphaeria maculans (strain JN3 / isolate v23.1.3 / race Av1-4-5-6-7-8)</name>
    <name type="common">Blackleg fungus</name>
    <name type="synonym">Phoma lingam</name>
    <dbReference type="NCBI Taxonomy" id="985895"/>
    <lineage>
        <taxon>Eukaryota</taxon>
        <taxon>Fungi</taxon>
        <taxon>Dikarya</taxon>
        <taxon>Ascomycota</taxon>
        <taxon>Pezizomycotina</taxon>
        <taxon>Dothideomycetes</taxon>
        <taxon>Pleosporomycetidae</taxon>
        <taxon>Pleosporales</taxon>
        <taxon>Pleosporineae</taxon>
        <taxon>Leptosphaeriaceae</taxon>
        <taxon>Plenodomus</taxon>
        <taxon>Plenodomus lingam/Leptosphaeria maculans species complex</taxon>
    </lineage>
</organism>
<name>E4ZGS3_LEPMJ</name>
<dbReference type="InterPro" id="IPR001810">
    <property type="entry name" value="F-box_dom"/>
</dbReference>
<dbReference type="EMBL" id="FP929064">
    <property type="protein sequence ID" value="CBX90493.1"/>
    <property type="molecule type" value="Genomic_DNA"/>
</dbReference>
<feature type="domain" description="F-box" evidence="1">
    <location>
        <begin position="3"/>
        <end position="48"/>
    </location>
</feature>
<dbReference type="OrthoDB" id="4191831at2759"/>
<evidence type="ECO:0000313" key="2">
    <source>
        <dbReference type="EMBL" id="CBX90493.1"/>
    </source>
</evidence>
<dbReference type="InParanoid" id="E4ZGS3"/>
<dbReference type="eggNOG" id="ENOG502SW3Q">
    <property type="taxonomic scope" value="Eukaryota"/>
</dbReference>
<proteinExistence type="predicted"/>
<dbReference type="VEuPathDB" id="FungiDB:LEMA_P066190.1"/>
<keyword evidence="3" id="KW-1185">Reference proteome</keyword>
<evidence type="ECO:0000313" key="3">
    <source>
        <dbReference type="Proteomes" id="UP000002668"/>
    </source>
</evidence>
<sequence>MAGANFCHLPSELVEYIVSYLPQHDIYTVTRLNKALSTLATPFLYRHVDLYIPPGDLAPRIDRFCFNILNNSRLADRVISLRLGLHPDKAVHSGQYVLRRDSHFDDSLMFSKAMDAMSNESLIAATDYLRDAIGTREYSAYAALILLVLPSLRHLAVADYKGATLDHLHTVLRNLDSVTTWNRRRPSQMLIGRLSSIKSVSINIDSIGGMAYRRDPCRPTLDHLMNLPAVEKLEISVPEGQRGGTFLFANPSAQLVQKPKATNITTLVIKHSGPQISILRSLLESTPHLKSLTYDMAFSSSAEANNGPYLVDLSTWGDTLRLVMLTLETLVLSIEYCDTALWAFKQPRIGDKFLGYLDLTYFTQLRTLQVPFPFLTGDADFSITTEIWPLLPPTLAHLSLRTDLSHAQFSFPFDTSILPSALPFHESKEEASYLMNARMDVSCMFQATLTLLEQTPHLQTISVWQPADPSLSWFDGQVTDFATTCRNKNVTGKLVYPMLLRWKKAQYWDLIREITVFDRLHPDQDRDDKFFREEWEDMPLGLSSQYHLHALHSHQVRLYR</sequence>
<dbReference type="HOGENOM" id="CLU_494299_0_0_1"/>
<gene>
    <name evidence="2" type="ORF">LEMA_P066190.1</name>
</gene>
<dbReference type="OMA" id="ATTCRNK"/>